<reference evidence="5" key="1">
    <citation type="submission" date="2024-06" db="EMBL/GenBank/DDBJ databases">
        <title>Multi-omics analyses provide insights into the biosynthesis of the anticancer antibiotic pleurotin in Hohenbuehelia grisea.</title>
        <authorList>
            <person name="Weaver J.A."/>
            <person name="Alberti F."/>
        </authorList>
    </citation>
    <scope>NUCLEOTIDE SEQUENCE [LARGE SCALE GENOMIC DNA]</scope>
    <source>
        <strain evidence="5">T-177</strain>
    </source>
</reference>
<evidence type="ECO:0000313" key="4">
    <source>
        <dbReference type="EMBL" id="KAL0951130.1"/>
    </source>
</evidence>
<keyword evidence="5" id="KW-1185">Reference proteome</keyword>
<evidence type="ECO:0000256" key="2">
    <source>
        <dbReference type="ARBA" id="ARBA00035112"/>
    </source>
</evidence>
<dbReference type="PANTHER" id="PTHR33365">
    <property type="entry name" value="YALI0B05434P"/>
    <property type="match status" value="1"/>
</dbReference>
<keyword evidence="3" id="KW-0472">Membrane</keyword>
<sequence length="271" mass="31106">MGYLEAATYSPLPAEDQTDVKGPLLAEEGITPGVNSKGRRFSNRAILLVVSIQTTLLVLCGSAAFFLGRHTVPSHLGLSCIDTPWNDLRSKAVELETQTFSGHFEDKSEYQGSPNRNLDAKWNQITALYNFGVDIDTLHKANKTRGLVQWPGTSQYMVGIEVFHQLHCLNYIRMYTYMDYYEGINADMLQEPIEERTNHKDHCIEMLRQYLMCKPDVNVYSYHWLSTLNHPYTDFSTQHQCVNWDKFYDWSKTQRVAHPVLDKPTGAEVLF</sequence>
<proteinExistence type="inferred from homology"/>
<dbReference type="Proteomes" id="UP001556367">
    <property type="component" value="Unassembled WGS sequence"/>
</dbReference>
<dbReference type="InterPro" id="IPR021765">
    <property type="entry name" value="UstYa-like"/>
</dbReference>
<evidence type="ECO:0008006" key="6">
    <source>
        <dbReference type="Google" id="ProtNLM"/>
    </source>
</evidence>
<keyword evidence="3" id="KW-0812">Transmembrane</keyword>
<feature type="transmembrane region" description="Helical" evidence="3">
    <location>
        <begin position="45"/>
        <end position="67"/>
    </location>
</feature>
<dbReference type="EMBL" id="JASNQZ010000011">
    <property type="protein sequence ID" value="KAL0951130.1"/>
    <property type="molecule type" value="Genomic_DNA"/>
</dbReference>
<accession>A0ABR3J7J2</accession>
<dbReference type="PANTHER" id="PTHR33365:SF4">
    <property type="entry name" value="CYCLOCHLOROTINE BIOSYNTHESIS PROTEIN O"/>
    <property type="match status" value="1"/>
</dbReference>
<organism evidence="4 5">
    <name type="scientific">Hohenbuehelia grisea</name>
    <dbReference type="NCBI Taxonomy" id="104357"/>
    <lineage>
        <taxon>Eukaryota</taxon>
        <taxon>Fungi</taxon>
        <taxon>Dikarya</taxon>
        <taxon>Basidiomycota</taxon>
        <taxon>Agaricomycotina</taxon>
        <taxon>Agaricomycetes</taxon>
        <taxon>Agaricomycetidae</taxon>
        <taxon>Agaricales</taxon>
        <taxon>Pleurotineae</taxon>
        <taxon>Pleurotaceae</taxon>
        <taxon>Hohenbuehelia</taxon>
    </lineage>
</organism>
<protein>
    <recommendedName>
        <fullName evidence="6">Cyclochlorotine biosynthesis protein O</fullName>
    </recommendedName>
</protein>
<comment type="similarity">
    <text evidence="2">Belongs to the ustYa family.</text>
</comment>
<name>A0ABR3J7J2_9AGAR</name>
<gene>
    <name evidence="4" type="ORF">HGRIS_007867</name>
</gene>
<evidence type="ECO:0000256" key="3">
    <source>
        <dbReference type="SAM" id="Phobius"/>
    </source>
</evidence>
<comment type="pathway">
    <text evidence="1">Mycotoxin biosynthesis.</text>
</comment>
<evidence type="ECO:0000256" key="1">
    <source>
        <dbReference type="ARBA" id="ARBA00004685"/>
    </source>
</evidence>
<evidence type="ECO:0000313" key="5">
    <source>
        <dbReference type="Proteomes" id="UP001556367"/>
    </source>
</evidence>
<dbReference type="Pfam" id="PF11807">
    <property type="entry name" value="UstYa"/>
    <property type="match status" value="1"/>
</dbReference>
<comment type="caution">
    <text evidence="4">The sequence shown here is derived from an EMBL/GenBank/DDBJ whole genome shotgun (WGS) entry which is preliminary data.</text>
</comment>
<keyword evidence="3" id="KW-1133">Transmembrane helix</keyword>